<dbReference type="SUPFAM" id="SSF53335">
    <property type="entry name" value="S-adenosyl-L-methionine-dependent methyltransferases"/>
    <property type="match status" value="1"/>
</dbReference>
<keyword evidence="2" id="KW-0489">Methyltransferase</keyword>
<dbReference type="RefSeq" id="WP_380900760.1">
    <property type="nucleotide sequence ID" value="NZ_JBHUEG010000007.1"/>
</dbReference>
<dbReference type="Proteomes" id="UP001597545">
    <property type="component" value="Unassembled WGS sequence"/>
</dbReference>
<evidence type="ECO:0000313" key="2">
    <source>
        <dbReference type="EMBL" id="MFD2546704.1"/>
    </source>
</evidence>
<accession>A0ABW5KCR1</accession>
<dbReference type="GO" id="GO:0032259">
    <property type="term" value="P:methylation"/>
    <property type="evidence" value="ECO:0007669"/>
    <property type="project" value="UniProtKB-KW"/>
</dbReference>
<dbReference type="EMBL" id="JBHULR010000003">
    <property type="protein sequence ID" value="MFD2546704.1"/>
    <property type="molecule type" value="Genomic_DNA"/>
</dbReference>
<dbReference type="InterPro" id="IPR023149">
    <property type="entry name" value="Trans_acon_MeTrfase_C"/>
</dbReference>
<feature type="domain" description="Methyltransferase" evidence="1">
    <location>
        <begin position="32"/>
        <end position="151"/>
    </location>
</feature>
<protein>
    <submittedName>
        <fullName evidence="2">Methyltransferase domain-containing protein</fullName>
    </submittedName>
</protein>
<proteinExistence type="predicted"/>
<comment type="caution">
    <text evidence="2">The sequence shown here is derived from an EMBL/GenBank/DDBJ whole genome shotgun (WGS) entry which is preliminary data.</text>
</comment>
<dbReference type="InterPro" id="IPR029063">
    <property type="entry name" value="SAM-dependent_MTases_sf"/>
</dbReference>
<sequence>MHWDPELYDTYKELRSKPFFDLTNLIKFEHVKNVIDLGCGTGQQISILAQQYEQIRFLGIDSSEEMLAKSKSFLRENLVFRLCPIERMLDDQEKWDVIVSNAALQWLENHDQLFPRLLNLLSENGQIAVQMPVQQENILNQILADLADEAPYCFQLRHMQQRSPVLSMDDYAKILFHHGMQNIHLSIKVYPMIANKTEDLFQFIAGTALRPYLNKLREEDRPNFIKAYKLKINKHFGCYPAIYAFKRMLLYGCKTKPDVH</sequence>
<dbReference type="PANTHER" id="PTHR43861">
    <property type="entry name" value="TRANS-ACONITATE 2-METHYLTRANSFERASE-RELATED"/>
    <property type="match status" value="1"/>
</dbReference>
<dbReference type="Gene3D" id="1.10.150.290">
    <property type="entry name" value="S-adenosyl-L-methionine-dependent methyltransferases"/>
    <property type="match status" value="1"/>
</dbReference>
<evidence type="ECO:0000313" key="3">
    <source>
        <dbReference type="Proteomes" id="UP001597545"/>
    </source>
</evidence>
<keyword evidence="3" id="KW-1185">Reference proteome</keyword>
<dbReference type="Gene3D" id="3.40.50.150">
    <property type="entry name" value="Vaccinia Virus protein VP39"/>
    <property type="match status" value="1"/>
</dbReference>
<dbReference type="GO" id="GO:0008168">
    <property type="term" value="F:methyltransferase activity"/>
    <property type="evidence" value="ECO:0007669"/>
    <property type="project" value="UniProtKB-KW"/>
</dbReference>
<dbReference type="Pfam" id="PF13847">
    <property type="entry name" value="Methyltransf_31"/>
    <property type="match status" value="1"/>
</dbReference>
<reference evidence="3" key="1">
    <citation type="journal article" date="2019" name="Int. J. Syst. Evol. Microbiol.">
        <title>The Global Catalogue of Microorganisms (GCM) 10K type strain sequencing project: providing services to taxonomists for standard genome sequencing and annotation.</title>
        <authorList>
            <consortium name="The Broad Institute Genomics Platform"/>
            <consortium name="The Broad Institute Genome Sequencing Center for Infectious Disease"/>
            <person name="Wu L."/>
            <person name="Ma J."/>
        </authorList>
    </citation>
    <scope>NUCLEOTIDE SEQUENCE [LARGE SCALE GENOMIC DNA]</scope>
    <source>
        <strain evidence="3">KCTC 42662</strain>
    </source>
</reference>
<gene>
    <name evidence="2" type="ORF">ACFSR5_03480</name>
</gene>
<dbReference type="InterPro" id="IPR025714">
    <property type="entry name" value="Methyltranfer_dom"/>
</dbReference>
<dbReference type="CDD" id="cd02440">
    <property type="entry name" value="AdoMet_MTases"/>
    <property type="match status" value="1"/>
</dbReference>
<name>A0ABW5KCR1_9SPHI</name>
<dbReference type="PANTHER" id="PTHR43861:SF1">
    <property type="entry name" value="TRANS-ACONITATE 2-METHYLTRANSFERASE"/>
    <property type="match status" value="1"/>
</dbReference>
<evidence type="ECO:0000259" key="1">
    <source>
        <dbReference type="Pfam" id="PF13847"/>
    </source>
</evidence>
<keyword evidence="2" id="KW-0808">Transferase</keyword>
<organism evidence="2 3">
    <name type="scientific">Sphingobacterium suaedae</name>
    <dbReference type="NCBI Taxonomy" id="1686402"/>
    <lineage>
        <taxon>Bacteria</taxon>
        <taxon>Pseudomonadati</taxon>
        <taxon>Bacteroidota</taxon>
        <taxon>Sphingobacteriia</taxon>
        <taxon>Sphingobacteriales</taxon>
        <taxon>Sphingobacteriaceae</taxon>
        <taxon>Sphingobacterium</taxon>
    </lineage>
</organism>